<proteinExistence type="predicted"/>
<dbReference type="EMBL" id="FNWX01000032">
    <property type="protein sequence ID" value="SEH79944.1"/>
    <property type="molecule type" value="Genomic_DNA"/>
</dbReference>
<evidence type="ECO:0000313" key="2">
    <source>
        <dbReference type="Proteomes" id="UP000198555"/>
    </source>
</evidence>
<evidence type="ECO:0000313" key="1">
    <source>
        <dbReference type="EMBL" id="SEH79944.1"/>
    </source>
</evidence>
<gene>
    <name evidence="1" type="ORF">SAMN05421793_1326</name>
</gene>
<sequence>MNKIFPLIFLFYTSLFFSQSTLTVYRSDNQKPIKGAKVYCNDRLLGQTNEKGIITFTTKCPKVDVEIDNYIGDEVVVDKVMEIGLDRDNIKANEIQGVVLTNESDPRALAIIDKVFKSFKDNSPNSLDSYSYKSYEKMSFDVDEDSIQDYTRFYNARQDSLSRVVNRKLPKKEKEIKDSIEGEQMMGVARDSKMFLWERAMQFLYSKKYGEKTNILDNRISGLKNPVYEMLALRSNRDKIPREILPENRSLYRYFLTDSIEIDGRDNFVIRFRQVDYKVPVNRRKYNGYLYIDKETYAIKKIESNSKVKTDGTITSVWIPINNKWFLKTENLKIKMGVSEFSTVEKKDNETAEEKKERLDKIKRFGNYAYMKSDYFDFQTPVDFKASQFNGYTMDVKNTDGSTLYRYRTDSLTTREKLTYIKIDSLGKNYNLDRKARIITGLMRAKITVGMVDIDPLQTKYNRYEGFRLGAGFKLNEKFNRYISPDFYLAYGFKDRAWKYGAGVDFKTTLDKNSYFRLEYFKDVAAAGKFSQYLWNTKMILNNNGVSIFNNKYYQYEGFRLGYEIDLSNSLTLNISAKRQTEETGFAYLYLGEDRKYKNFSSLATVKFSPNNKNVMTPYGKYTFDQNFPEVYLNYEQAYKTFGGELNYSRFDMLFRHQFQSVLGTTGTRLYGGYYLGKAPIWHLFDMGGLDSGKNTGFLSNFNLTTYLGFATMTAGKYYNDKFAGYFFSHRIPWYFKSFGKNTSSFDIVYKGIIGDMKHPEYHQFDEFSPLDHLYQEVGLEYNNFLSTRFNLGLFYRVGHYMTSEFKDNFAIQLKYNLLEF</sequence>
<organism evidence="1 2">
    <name type="scientific">Epilithonimonas hominis</name>
    <dbReference type="NCBI Taxonomy" id="420404"/>
    <lineage>
        <taxon>Bacteria</taxon>
        <taxon>Pseudomonadati</taxon>
        <taxon>Bacteroidota</taxon>
        <taxon>Flavobacteriia</taxon>
        <taxon>Flavobacteriales</taxon>
        <taxon>Weeksellaceae</taxon>
        <taxon>Chryseobacterium group</taxon>
        <taxon>Epilithonimonas</taxon>
    </lineage>
</organism>
<protein>
    <recommendedName>
        <fullName evidence="3">Carboxypeptidase-like regulatory domain-containing protein</fullName>
    </recommendedName>
</protein>
<accession>A0A1H6KVH7</accession>
<dbReference type="RefSeq" id="WP_089770511.1">
    <property type="nucleotide sequence ID" value="NZ_FNWX01000032.1"/>
</dbReference>
<dbReference type="STRING" id="420404.SAMN05421793_1326"/>
<dbReference type="Proteomes" id="UP000198555">
    <property type="component" value="Unassembled WGS sequence"/>
</dbReference>
<name>A0A1H6KVH7_9FLAO</name>
<evidence type="ECO:0008006" key="3">
    <source>
        <dbReference type="Google" id="ProtNLM"/>
    </source>
</evidence>
<reference evidence="2" key="1">
    <citation type="submission" date="2016-10" db="EMBL/GenBank/DDBJ databases">
        <authorList>
            <person name="Varghese N."/>
            <person name="Submissions S."/>
        </authorList>
    </citation>
    <scope>NUCLEOTIDE SEQUENCE [LARGE SCALE GENOMIC DNA]</scope>
    <source>
        <strain evidence="2">DSM 19326</strain>
    </source>
</reference>
<dbReference type="AlphaFoldDB" id="A0A1H6KVH7"/>
<keyword evidence="2" id="KW-1185">Reference proteome</keyword>